<dbReference type="PANTHER" id="PTHR34821">
    <property type="entry name" value="INNER MEMBRANE PROTEIN YDCZ"/>
    <property type="match status" value="1"/>
</dbReference>
<evidence type="ECO:0000313" key="2">
    <source>
        <dbReference type="EMBL" id="MDW8800520.1"/>
    </source>
</evidence>
<keyword evidence="1" id="KW-0472">Membrane</keyword>
<feature type="transmembrane region" description="Helical" evidence="1">
    <location>
        <begin position="132"/>
        <end position="149"/>
    </location>
</feature>
<feature type="transmembrane region" description="Helical" evidence="1">
    <location>
        <begin position="39"/>
        <end position="62"/>
    </location>
</feature>
<evidence type="ECO:0000256" key="1">
    <source>
        <dbReference type="SAM" id="Phobius"/>
    </source>
</evidence>
<dbReference type="EMBL" id="JARUJP010000004">
    <property type="protein sequence ID" value="MDW8800520.1"/>
    <property type="molecule type" value="Genomic_DNA"/>
</dbReference>
<feature type="transmembrane region" description="Helical" evidence="1">
    <location>
        <begin position="74"/>
        <end position="93"/>
    </location>
</feature>
<protein>
    <submittedName>
        <fullName evidence="2">DMT family transporter</fullName>
    </submittedName>
</protein>
<gene>
    <name evidence="2" type="ORF">P8V03_05050</name>
</gene>
<dbReference type="Proteomes" id="UP001281656">
    <property type="component" value="Unassembled WGS sequence"/>
</dbReference>
<dbReference type="Pfam" id="PF04657">
    <property type="entry name" value="DMT_YdcZ"/>
    <property type="match status" value="1"/>
</dbReference>
<organism evidence="2 3">
    <name type="scientific">Clostridium tanneri</name>
    <dbReference type="NCBI Taxonomy" id="3037988"/>
    <lineage>
        <taxon>Bacteria</taxon>
        <taxon>Bacillati</taxon>
        <taxon>Bacillota</taxon>
        <taxon>Clostridia</taxon>
        <taxon>Eubacteriales</taxon>
        <taxon>Clostridiaceae</taxon>
        <taxon>Clostridium</taxon>
    </lineage>
</organism>
<reference evidence="2 3" key="1">
    <citation type="submission" date="2023-04" db="EMBL/GenBank/DDBJ databases">
        <title>Clostridium tannerae sp. nov., isolated from the fecal material of an alpaca.</title>
        <authorList>
            <person name="Miller S."/>
            <person name="Hendry M."/>
            <person name="King J."/>
            <person name="Sankaranarayanan K."/>
            <person name="Lawson P.A."/>
        </authorList>
    </citation>
    <scope>NUCLEOTIDE SEQUENCE [LARGE SCALE GENOMIC DNA]</scope>
    <source>
        <strain evidence="2 3">A1-XYC3</strain>
    </source>
</reference>
<dbReference type="RefSeq" id="WP_318797013.1">
    <property type="nucleotide sequence ID" value="NZ_JARUJP010000004.1"/>
</dbReference>
<dbReference type="PANTHER" id="PTHR34821:SF2">
    <property type="entry name" value="INNER MEMBRANE PROTEIN YDCZ"/>
    <property type="match status" value="1"/>
</dbReference>
<dbReference type="InterPro" id="IPR006750">
    <property type="entry name" value="YdcZ"/>
</dbReference>
<keyword evidence="3" id="KW-1185">Reference proteome</keyword>
<feature type="transmembrane region" description="Helical" evidence="1">
    <location>
        <begin position="99"/>
        <end position="120"/>
    </location>
</feature>
<comment type="caution">
    <text evidence="2">The sequence shown here is derived from an EMBL/GenBank/DDBJ whole genome shotgun (WGS) entry which is preliminary data.</text>
</comment>
<keyword evidence="1" id="KW-0812">Transmembrane</keyword>
<keyword evidence="1" id="KW-1133">Transmembrane helix</keyword>
<proteinExistence type="predicted"/>
<accession>A0ABU4JQX0</accession>
<name>A0ABU4JQX0_9CLOT</name>
<evidence type="ECO:0000313" key="3">
    <source>
        <dbReference type="Proteomes" id="UP001281656"/>
    </source>
</evidence>
<sequence>MKSIYYLLSLLSGLAIATQVAINGKLRSNLGDPMLTSFISFSIGAIALAIGFFLSLTYGIGAKPTLASIKSTSWWMWTGGIFGAFYVFTTIIAPPKIGFANMISLVIGGQIFLTVVFDHFGAFGTAIHHISPLRALGIVLLVAGVYIIQTH</sequence>